<gene>
    <name evidence="3" type="ORF">ATJ78_1162</name>
</gene>
<organism evidence="3 4">
    <name type="scientific">Paramicrobacterium agarici</name>
    <dbReference type="NCBI Taxonomy" id="630514"/>
    <lineage>
        <taxon>Bacteria</taxon>
        <taxon>Bacillati</taxon>
        <taxon>Actinomycetota</taxon>
        <taxon>Actinomycetes</taxon>
        <taxon>Micrococcales</taxon>
        <taxon>Microbacteriaceae</taxon>
        <taxon>Paramicrobacterium</taxon>
    </lineage>
</organism>
<dbReference type="EMBL" id="PDJE01000001">
    <property type="protein sequence ID" value="PFG30237.1"/>
    <property type="molecule type" value="Genomic_DNA"/>
</dbReference>
<evidence type="ECO:0000313" key="4">
    <source>
        <dbReference type="Proteomes" id="UP000221369"/>
    </source>
</evidence>
<dbReference type="Proteomes" id="UP000221369">
    <property type="component" value="Unassembled WGS sequence"/>
</dbReference>
<evidence type="ECO:0000256" key="2">
    <source>
        <dbReference type="SAM" id="Phobius"/>
    </source>
</evidence>
<keyword evidence="2" id="KW-0472">Membrane</keyword>
<keyword evidence="2" id="KW-1133">Transmembrane helix</keyword>
<feature type="transmembrane region" description="Helical" evidence="2">
    <location>
        <begin position="30"/>
        <end position="51"/>
    </location>
</feature>
<proteinExistence type="predicted"/>
<sequence>MNQVPPAHPSPAPAPQQPQRTSDPARTRFIIIWVIVGVMLLGAAASAVGSLQRTVYGARGTVTQYLDALQRGDAASALDVPGVKLSADELKSAGLPENASDKLLRNSVISPVTETSFVSDTAMSDGTHQVTYDFMIGDDSGTAVFELTKIGGFFGHWEFSTSPLAAVNLSVNHTTQFSMNGADFDTRQVAPKGTEPAFDNIVNVLIFTPGRYDFAVDTDYLTADADEVFADSPGQVEEASVDAEPTDAFIEAAQEQFNAQLDECATQVILQPTGCPFGFEVTDRVSGEPAWSISSYPEIELVPGSNSWEVPNSEATATIDVDIQSLADGSIDKVTENVPFKAFGNVYLFSDGTVTAQLLTKETASGDDEDDAN</sequence>
<reference evidence="3 4" key="1">
    <citation type="submission" date="2017-10" db="EMBL/GenBank/DDBJ databases">
        <title>Sequencing the genomes of 1000 actinobacteria strains.</title>
        <authorList>
            <person name="Klenk H.-P."/>
        </authorList>
    </citation>
    <scope>NUCLEOTIDE SEQUENCE [LARGE SCALE GENOMIC DNA]</scope>
    <source>
        <strain evidence="3 4">DSM 21798</strain>
    </source>
</reference>
<name>A0A2A9DTX4_9MICO</name>
<evidence type="ECO:0000256" key="1">
    <source>
        <dbReference type="SAM" id="MobiDB-lite"/>
    </source>
</evidence>
<protein>
    <submittedName>
        <fullName evidence="3">Uncharacterized protein</fullName>
    </submittedName>
</protein>
<keyword evidence="4" id="KW-1185">Reference proteome</keyword>
<feature type="region of interest" description="Disordered" evidence="1">
    <location>
        <begin position="1"/>
        <end position="23"/>
    </location>
</feature>
<evidence type="ECO:0000313" key="3">
    <source>
        <dbReference type="EMBL" id="PFG30237.1"/>
    </source>
</evidence>
<keyword evidence="2" id="KW-0812">Transmembrane</keyword>
<feature type="compositionally biased region" description="Pro residues" evidence="1">
    <location>
        <begin position="1"/>
        <end position="16"/>
    </location>
</feature>
<comment type="caution">
    <text evidence="3">The sequence shown here is derived from an EMBL/GenBank/DDBJ whole genome shotgun (WGS) entry which is preliminary data.</text>
</comment>
<dbReference type="RefSeq" id="WP_098406722.1">
    <property type="nucleotide sequence ID" value="NZ_PDJE01000001.1"/>
</dbReference>
<accession>A0A2A9DTX4</accession>
<dbReference type="AlphaFoldDB" id="A0A2A9DTX4"/>